<evidence type="ECO:0000256" key="3">
    <source>
        <dbReference type="ARBA" id="ARBA00022692"/>
    </source>
</evidence>
<feature type="transmembrane region" description="Helical" evidence="6">
    <location>
        <begin position="108"/>
        <end position="132"/>
    </location>
</feature>
<name>A0ABN6EP54_9BACT</name>
<accession>A0ABN6EP54</accession>
<evidence type="ECO:0000256" key="2">
    <source>
        <dbReference type="ARBA" id="ARBA00010199"/>
    </source>
</evidence>
<dbReference type="InterPro" id="IPR044644">
    <property type="entry name" value="DinF-like"/>
</dbReference>
<sequence>MYVAVLQNIINVIFSLLFVLVFKMKIEGVAYGTLIAQWSGWAIAMFFAMKRIKLIKGFGKAHITLKWIDIFSVNRDIFIRTLFLVSVNLSFTAVGARHGDIILSVNTLLMTFFTIFSYIMDGFAFAAEALCGKAYGEEDKTKFSLTVRRLMRWGLYMAIVFTLLYIGSGNHLLGLITNNKDVIAAASPYMLWAILIPICGFMAFVFDGIYIGSTATRYMLISSFIATICFYTVYFSLESRFGNHALWIAFILFLLMRGVIQYALLNKVKSKIVQL</sequence>
<reference evidence="7 8" key="1">
    <citation type="journal article" date="2022" name="Int. J. Syst. Evol. Microbiol.">
        <title>Prevotella herbatica sp. nov., a plant polysaccharide-decomposing anaerobic bacterium isolated from a methanogenic reactor.</title>
        <authorList>
            <person name="Uek A."/>
            <person name="Tonouchi A."/>
            <person name="Kaku N."/>
            <person name="Ueki K."/>
        </authorList>
    </citation>
    <scope>NUCLEOTIDE SEQUENCE [LARGE SCALE GENOMIC DNA]</scope>
    <source>
        <strain evidence="7 8">WR041</strain>
    </source>
</reference>
<dbReference type="PANTHER" id="PTHR42893:SF46">
    <property type="entry name" value="PROTEIN DETOXIFICATION 44, CHLOROPLASTIC"/>
    <property type="match status" value="1"/>
</dbReference>
<feature type="transmembrane region" description="Helical" evidence="6">
    <location>
        <begin position="77"/>
        <end position="96"/>
    </location>
</feature>
<evidence type="ECO:0000256" key="1">
    <source>
        <dbReference type="ARBA" id="ARBA00004141"/>
    </source>
</evidence>
<dbReference type="Pfam" id="PF01554">
    <property type="entry name" value="MatE"/>
    <property type="match status" value="1"/>
</dbReference>
<keyword evidence="3 6" id="KW-0812">Transmembrane</keyword>
<proteinExistence type="inferred from homology"/>
<evidence type="ECO:0000313" key="8">
    <source>
        <dbReference type="Proteomes" id="UP001319045"/>
    </source>
</evidence>
<evidence type="ECO:0000313" key="7">
    <source>
        <dbReference type="EMBL" id="BCS86563.1"/>
    </source>
</evidence>
<feature type="transmembrane region" description="Helical" evidence="6">
    <location>
        <begin position="243"/>
        <end position="265"/>
    </location>
</feature>
<dbReference type="InterPro" id="IPR002528">
    <property type="entry name" value="MATE_fam"/>
</dbReference>
<feature type="transmembrane region" description="Helical" evidence="6">
    <location>
        <begin position="5"/>
        <end position="22"/>
    </location>
</feature>
<evidence type="ECO:0000256" key="6">
    <source>
        <dbReference type="SAM" id="Phobius"/>
    </source>
</evidence>
<gene>
    <name evidence="7" type="ORF">prwr041_24560</name>
</gene>
<comment type="similarity">
    <text evidence="2">Belongs to the multi antimicrobial extrusion (MATE) (TC 2.A.66.1) family.</text>
</comment>
<feature type="transmembrane region" description="Helical" evidence="6">
    <location>
        <begin position="218"/>
        <end position="237"/>
    </location>
</feature>
<dbReference type="CDD" id="cd13136">
    <property type="entry name" value="MATE_DinF_like"/>
    <property type="match status" value="1"/>
</dbReference>
<evidence type="ECO:0000256" key="4">
    <source>
        <dbReference type="ARBA" id="ARBA00022989"/>
    </source>
</evidence>
<feature type="transmembrane region" description="Helical" evidence="6">
    <location>
        <begin position="153"/>
        <end position="177"/>
    </location>
</feature>
<feature type="transmembrane region" description="Helical" evidence="6">
    <location>
        <begin position="28"/>
        <end position="48"/>
    </location>
</feature>
<organism evidence="7 8">
    <name type="scientific">Prevotella herbatica</name>
    <dbReference type="NCBI Taxonomy" id="2801997"/>
    <lineage>
        <taxon>Bacteria</taxon>
        <taxon>Pseudomonadati</taxon>
        <taxon>Bacteroidota</taxon>
        <taxon>Bacteroidia</taxon>
        <taxon>Bacteroidales</taxon>
        <taxon>Prevotellaceae</taxon>
        <taxon>Prevotella</taxon>
    </lineage>
</organism>
<dbReference type="Proteomes" id="UP001319045">
    <property type="component" value="Chromosome"/>
</dbReference>
<evidence type="ECO:0000256" key="5">
    <source>
        <dbReference type="ARBA" id="ARBA00023136"/>
    </source>
</evidence>
<dbReference type="EMBL" id="AP024484">
    <property type="protein sequence ID" value="BCS86563.1"/>
    <property type="molecule type" value="Genomic_DNA"/>
</dbReference>
<feature type="transmembrane region" description="Helical" evidence="6">
    <location>
        <begin position="189"/>
        <end position="211"/>
    </location>
</feature>
<comment type="subcellular location">
    <subcellularLocation>
        <location evidence="1">Membrane</location>
        <topology evidence="1">Multi-pass membrane protein</topology>
    </subcellularLocation>
</comment>
<protein>
    <submittedName>
        <fullName evidence="7">MATE family efflux transporter</fullName>
    </submittedName>
</protein>
<dbReference type="PANTHER" id="PTHR42893">
    <property type="entry name" value="PROTEIN DETOXIFICATION 44, CHLOROPLASTIC-RELATED"/>
    <property type="match status" value="1"/>
</dbReference>
<keyword evidence="8" id="KW-1185">Reference proteome</keyword>
<keyword evidence="4 6" id="KW-1133">Transmembrane helix</keyword>
<keyword evidence="5 6" id="KW-0472">Membrane</keyword>